<name>A0A1E3A8A0_9FIRM</name>
<gene>
    <name evidence="1" type="ORF">BEI61_00809</name>
</gene>
<dbReference type="Proteomes" id="UP000094067">
    <property type="component" value="Unassembled WGS sequence"/>
</dbReference>
<protein>
    <submittedName>
        <fullName evidence="1">Uncharacterized protein</fullName>
    </submittedName>
</protein>
<reference evidence="1 2" key="1">
    <citation type="submission" date="2016-07" db="EMBL/GenBank/DDBJ databases">
        <title>Characterization of isolates of Eisenbergiella tayi derived from blood cultures, using whole genome sequencing.</title>
        <authorList>
            <person name="Burdz T."/>
            <person name="Wiebe D."/>
            <person name="Huynh C."/>
            <person name="Bernard K."/>
        </authorList>
    </citation>
    <scope>NUCLEOTIDE SEQUENCE [LARGE SCALE GENOMIC DNA]</scope>
    <source>
        <strain evidence="1 2">NML 110608</strain>
    </source>
</reference>
<dbReference type="AlphaFoldDB" id="A0A1E3A8A0"/>
<accession>A0A1E3A8A0</accession>
<sequence>MPISSGKNNNTIKEQLSLLAEPAYRDFAVRPAAHVSNRCKSGIRPVVGRI</sequence>
<comment type="caution">
    <text evidence="1">The sequence shown here is derived from an EMBL/GenBank/DDBJ whole genome shotgun (WGS) entry which is preliminary data.</text>
</comment>
<evidence type="ECO:0000313" key="1">
    <source>
        <dbReference type="EMBL" id="ODM04928.1"/>
    </source>
</evidence>
<dbReference type="EMBL" id="MCGH01000002">
    <property type="protein sequence ID" value="ODM04928.1"/>
    <property type="molecule type" value="Genomic_DNA"/>
</dbReference>
<proteinExistence type="predicted"/>
<evidence type="ECO:0000313" key="2">
    <source>
        <dbReference type="Proteomes" id="UP000094067"/>
    </source>
</evidence>
<organism evidence="1 2">
    <name type="scientific">Eisenbergiella tayi</name>
    <dbReference type="NCBI Taxonomy" id="1432052"/>
    <lineage>
        <taxon>Bacteria</taxon>
        <taxon>Bacillati</taxon>
        <taxon>Bacillota</taxon>
        <taxon>Clostridia</taxon>
        <taxon>Lachnospirales</taxon>
        <taxon>Lachnospiraceae</taxon>
        <taxon>Eisenbergiella</taxon>
    </lineage>
</organism>